<dbReference type="AlphaFoldDB" id="A0A1Y2K7Y2"/>
<dbReference type="GO" id="GO:0003677">
    <property type="term" value="F:DNA binding"/>
    <property type="evidence" value="ECO:0007669"/>
    <property type="project" value="UniProtKB-KW"/>
</dbReference>
<gene>
    <name evidence="8" type="ORF">MAIT1_00288</name>
</gene>
<dbReference type="PANTHER" id="PTHR44591:SF3">
    <property type="entry name" value="RESPONSE REGULATORY DOMAIN-CONTAINING PROTEIN"/>
    <property type="match status" value="1"/>
</dbReference>
<evidence type="ECO:0000256" key="6">
    <source>
        <dbReference type="PROSITE-ProRule" id="PRU00169"/>
    </source>
</evidence>
<dbReference type="InterPro" id="IPR001789">
    <property type="entry name" value="Sig_transdc_resp-reg_receiver"/>
</dbReference>
<evidence type="ECO:0000313" key="8">
    <source>
        <dbReference type="EMBL" id="OSM06838.1"/>
    </source>
</evidence>
<accession>A0A1Y2K7Y2</accession>
<keyword evidence="9" id="KW-1185">Reference proteome</keyword>
<dbReference type="Pfam" id="PF00072">
    <property type="entry name" value="Response_reg"/>
    <property type="match status" value="1"/>
</dbReference>
<evidence type="ECO:0000256" key="2">
    <source>
        <dbReference type="ARBA" id="ARBA00023012"/>
    </source>
</evidence>
<evidence type="ECO:0000259" key="7">
    <source>
        <dbReference type="PROSITE" id="PS50110"/>
    </source>
</evidence>
<keyword evidence="4" id="KW-0238">DNA-binding</keyword>
<dbReference type="SUPFAM" id="SSF55874">
    <property type="entry name" value="ATPase domain of HSP90 chaperone/DNA topoisomerase II/histidine kinase"/>
    <property type="match status" value="1"/>
</dbReference>
<feature type="domain" description="Response regulatory" evidence="7">
    <location>
        <begin position="3"/>
        <end position="119"/>
    </location>
</feature>
<name>A0A1Y2K7Y2_9PROT</name>
<keyword evidence="3" id="KW-0805">Transcription regulation</keyword>
<keyword evidence="2" id="KW-0902">Two-component regulatory system</keyword>
<protein>
    <submittedName>
        <fullName evidence="8">Putative response regulator receiver protein</fullName>
    </submittedName>
</protein>
<dbReference type="PROSITE" id="PS50110">
    <property type="entry name" value="RESPONSE_REGULATORY"/>
    <property type="match status" value="1"/>
</dbReference>
<dbReference type="CDD" id="cd16936">
    <property type="entry name" value="HATPase_RsbW-like"/>
    <property type="match status" value="1"/>
</dbReference>
<dbReference type="STRING" id="1434232.MAIT1_00288"/>
<dbReference type="Gene3D" id="3.40.50.2300">
    <property type="match status" value="1"/>
</dbReference>
<sequence>METILLVDDDQDNLTLLQTILRKAGYEIVVAQDGASGIEQAKQSDPDLILLDVMMPQLDGFEVCRRLKAAPEIASIPVVFVTGKDDEAAVAEGMAVGAFHYVPKPFHSETILATVDYALEYGRLRRRYHDELKRTQDTIQLIDHCQFRFRSIAQAEGVAALLASVCPDPMGVLNGLSELLINAVEHGNLGITYDEKKQLLISRGLADEIARRMTLPEYSKRDVVVTFAREPDLLRIEIMDEGEGFAWERYLQFEPSRGFDPNGRGIAMAAAGGLTRIAYQGRGNHVIAEVSLSAAP</sequence>
<dbReference type="Gene3D" id="3.30.565.10">
    <property type="entry name" value="Histidine kinase-like ATPase, C-terminal domain"/>
    <property type="match status" value="1"/>
</dbReference>
<dbReference type="InterPro" id="IPR011006">
    <property type="entry name" value="CheY-like_superfamily"/>
</dbReference>
<dbReference type="InterPro" id="IPR050595">
    <property type="entry name" value="Bact_response_regulator"/>
</dbReference>
<organism evidence="8 9">
    <name type="scientific">Magnetofaba australis IT-1</name>
    <dbReference type="NCBI Taxonomy" id="1434232"/>
    <lineage>
        <taxon>Bacteria</taxon>
        <taxon>Pseudomonadati</taxon>
        <taxon>Pseudomonadota</taxon>
        <taxon>Magnetococcia</taxon>
        <taxon>Magnetococcales</taxon>
        <taxon>Magnetococcaceae</taxon>
        <taxon>Magnetofaba</taxon>
    </lineage>
</organism>
<dbReference type="EMBL" id="LVJN01000015">
    <property type="protein sequence ID" value="OSM06838.1"/>
    <property type="molecule type" value="Genomic_DNA"/>
</dbReference>
<dbReference type="GO" id="GO:0000160">
    <property type="term" value="P:phosphorelay signal transduction system"/>
    <property type="evidence" value="ECO:0007669"/>
    <property type="project" value="UniProtKB-KW"/>
</dbReference>
<keyword evidence="5" id="KW-0804">Transcription</keyword>
<keyword evidence="1 6" id="KW-0597">Phosphoprotein</keyword>
<dbReference type="InterPro" id="IPR036890">
    <property type="entry name" value="HATPase_C_sf"/>
</dbReference>
<dbReference type="SMART" id="SM00448">
    <property type="entry name" value="REC"/>
    <property type="match status" value="1"/>
</dbReference>
<dbReference type="FunFam" id="3.40.50.2300:FF:000001">
    <property type="entry name" value="DNA-binding response regulator PhoB"/>
    <property type="match status" value="1"/>
</dbReference>
<evidence type="ECO:0000313" key="9">
    <source>
        <dbReference type="Proteomes" id="UP000194003"/>
    </source>
</evidence>
<feature type="modified residue" description="4-aspartylphosphate" evidence="6">
    <location>
        <position position="52"/>
    </location>
</feature>
<evidence type="ECO:0000256" key="5">
    <source>
        <dbReference type="ARBA" id="ARBA00023163"/>
    </source>
</evidence>
<evidence type="ECO:0000256" key="3">
    <source>
        <dbReference type="ARBA" id="ARBA00023015"/>
    </source>
</evidence>
<dbReference type="RefSeq" id="WP_158089273.1">
    <property type="nucleotide sequence ID" value="NZ_LVJN01000015.1"/>
</dbReference>
<proteinExistence type="predicted"/>
<evidence type="ECO:0000256" key="4">
    <source>
        <dbReference type="ARBA" id="ARBA00023125"/>
    </source>
</evidence>
<reference evidence="8 9" key="1">
    <citation type="journal article" date="2016" name="BMC Genomics">
        <title>Combined genomic and structural analyses of a cultured magnetotactic bacterium reveals its niche adaptation to a dynamic environment.</title>
        <authorList>
            <person name="Araujo A.C."/>
            <person name="Morillo V."/>
            <person name="Cypriano J."/>
            <person name="Teixeira L.C."/>
            <person name="Leao P."/>
            <person name="Lyra S."/>
            <person name="Almeida L.G."/>
            <person name="Bazylinski D.A."/>
            <person name="Vasconcellos A.T."/>
            <person name="Abreu F."/>
            <person name="Lins U."/>
        </authorList>
    </citation>
    <scope>NUCLEOTIDE SEQUENCE [LARGE SCALE GENOMIC DNA]</scope>
    <source>
        <strain evidence="8 9">IT-1</strain>
    </source>
</reference>
<comment type="caution">
    <text evidence="8">The sequence shown here is derived from an EMBL/GenBank/DDBJ whole genome shotgun (WGS) entry which is preliminary data.</text>
</comment>
<evidence type="ECO:0000256" key="1">
    <source>
        <dbReference type="ARBA" id="ARBA00022553"/>
    </source>
</evidence>
<dbReference type="OrthoDB" id="5456285at2"/>
<dbReference type="Proteomes" id="UP000194003">
    <property type="component" value="Unassembled WGS sequence"/>
</dbReference>
<dbReference type="PANTHER" id="PTHR44591">
    <property type="entry name" value="STRESS RESPONSE REGULATOR PROTEIN 1"/>
    <property type="match status" value="1"/>
</dbReference>
<dbReference type="SUPFAM" id="SSF52172">
    <property type="entry name" value="CheY-like"/>
    <property type="match status" value="1"/>
</dbReference>